<keyword evidence="2" id="KW-1185">Reference proteome</keyword>
<accession>A0A1D2M615</accession>
<proteinExistence type="predicted"/>
<gene>
    <name evidence="1" type="ORF">Ocin01_18264</name>
</gene>
<comment type="caution">
    <text evidence="1">The sequence shown here is derived from an EMBL/GenBank/DDBJ whole genome shotgun (WGS) entry which is preliminary data.</text>
</comment>
<dbReference type="AlphaFoldDB" id="A0A1D2M615"/>
<sequence length="171" mass="19290">MANSPSAATVMNEIINSMWDEEVGQIITGFEQKGASYLDAAQNLEDILIDVNDARQKVKPEEKLGWDVFIKLFELEKKLYTTSADKFFGKYAAARDMSSNMKDGLMDVCSRVALEPGFVMTPQLLEMAKRIAAQPKQALQNLEAEWAQLTILENMWDLFSEGQKKILGFEN</sequence>
<protein>
    <submittedName>
        <fullName evidence="1">Uncharacterized protein</fullName>
    </submittedName>
</protein>
<reference evidence="1 2" key="1">
    <citation type="journal article" date="2016" name="Genome Biol. Evol.">
        <title>Gene Family Evolution Reflects Adaptation to Soil Environmental Stressors in the Genome of the Collembolan Orchesella cincta.</title>
        <authorList>
            <person name="Faddeeva-Vakhrusheva A."/>
            <person name="Derks M.F."/>
            <person name="Anvar S.Y."/>
            <person name="Agamennone V."/>
            <person name="Suring W."/>
            <person name="Smit S."/>
            <person name="van Straalen N.M."/>
            <person name="Roelofs D."/>
        </authorList>
    </citation>
    <scope>NUCLEOTIDE SEQUENCE [LARGE SCALE GENOMIC DNA]</scope>
    <source>
        <tissue evidence="1">Mixed pool</tissue>
    </source>
</reference>
<organism evidence="1 2">
    <name type="scientific">Orchesella cincta</name>
    <name type="common">Springtail</name>
    <name type="synonym">Podura cincta</name>
    <dbReference type="NCBI Taxonomy" id="48709"/>
    <lineage>
        <taxon>Eukaryota</taxon>
        <taxon>Metazoa</taxon>
        <taxon>Ecdysozoa</taxon>
        <taxon>Arthropoda</taxon>
        <taxon>Hexapoda</taxon>
        <taxon>Collembola</taxon>
        <taxon>Entomobryomorpha</taxon>
        <taxon>Entomobryoidea</taxon>
        <taxon>Orchesellidae</taxon>
        <taxon>Orchesellinae</taxon>
        <taxon>Orchesella</taxon>
    </lineage>
</organism>
<name>A0A1D2M615_ORCCI</name>
<evidence type="ECO:0000313" key="1">
    <source>
        <dbReference type="EMBL" id="ODM88418.1"/>
    </source>
</evidence>
<dbReference type="EMBL" id="LJIJ01003623">
    <property type="protein sequence ID" value="ODM88418.1"/>
    <property type="molecule type" value="Genomic_DNA"/>
</dbReference>
<dbReference type="Proteomes" id="UP000094527">
    <property type="component" value="Unassembled WGS sequence"/>
</dbReference>
<feature type="non-terminal residue" evidence="1">
    <location>
        <position position="171"/>
    </location>
</feature>
<evidence type="ECO:0000313" key="2">
    <source>
        <dbReference type="Proteomes" id="UP000094527"/>
    </source>
</evidence>